<dbReference type="InterPro" id="IPR044770">
    <property type="entry name" value="MFS_spinster-like"/>
</dbReference>
<dbReference type="Gene3D" id="1.20.1250.20">
    <property type="entry name" value="MFS general substrate transporter like domains"/>
    <property type="match status" value="1"/>
</dbReference>
<keyword evidence="11" id="KW-1185">Reference proteome</keyword>
<comment type="caution">
    <text evidence="10">The sequence shown here is derived from an EMBL/GenBank/DDBJ whole genome shotgun (WGS) entry which is preliminary data.</text>
</comment>
<feature type="domain" description="Major facilitator superfamily (MFS) profile" evidence="9">
    <location>
        <begin position="1"/>
        <end position="346"/>
    </location>
</feature>
<evidence type="ECO:0000259" key="9">
    <source>
        <dbReference type="PROSITE" id="PS50850"/>
    </source>
</evidence>
<keyword evidence="5 8" id="KW-0472">Membrane</keyword>
<feature type="transmembrane region" description="Helical" evidence="8">
    <location>
        <begin position="157"/>
        <end position="178"/>
    </location>
</feature>
<organism evidence="10 11">
    <name type="scientific">Triparma retinervis</name>
    <dbReference type="NCBI Taxonomy" id="2557542"/>
    <lineage>
        <taxon>Eukaryota</taxon>
        <taxon>Sar</taxon>
        <taxon>Stramenopiles</taxon>
        <taxon>Ochrophyta</taxon>
        <taxon>Bolidophyceae</taxon>
        <taxon>Parmales</taxon>
        <taxon>Triparmaceae</taxon>
        <taxon>Triparma</taxon>
    </lineage>
</organism>
<dbReference type="EMBL" id="BRXZ01003775">
    <property type="protein sequence ID" value="GMH61659.1"/>
    <property type="molecule type" value="Genomic_DNA"/>
</dbReference>
<protein>
    <recommendedName>
        <fullName evidence="9">Major facilitator superfamily (MFS) profile domain-containing protein</fullName>
    </recommendedName>
</protein>
<keyword evidence="2" id="KW-0813">Transport</keyword>
<proteinExistence type="inferred from homology"/>
<keyword evidence="3 8" id="KW-0812">Transmembrane</keyword>
<dbReference type="PROSITE" id="PS50850">
    <property type="entry name" value="MFS"/>
    <property type="match status" value="1"/>
</dbReference>
<evidence type="ECO:0000256" key="7">
    <source>
        <dbReference type="SAM" id="MobiDB-lite"/>
    </source>
</evidence>
<sequence length="389" mass="41377">MFGSEKRNLVSALVGGGMGFGIAFGQLLAGFVGPAHGWRLPFVIVSIPAFLCAALMVTTLTEPPRGCQESSVKELTKKDDSNSKKPGRCFGLCAGGGDSLEGTTFEERSAGVGNEVAPEQAVGLVGEEAMDTGPDVQYKPMLDSWDTFKLLFNNKTALLLFVQGIPGCLPWGLVAVFMSDYLSDDCGMSVESATIVVSMFGIGAFFGLLFGGGYGQYLYNRNKKHLVIFFAGFELVGTLPLIFLLNGVSADSSFAMANFMAMCAGFCASVTGPNIRAVLQNVTLPEQRGSAFALLNTTDDIGKGAGPFLISVFVTAFGDRKAAFNFVTMGWILGAFVNALIYWTIVEDEDKCQDTVRKTIAQSIEMANRGGGKAAEELTLITSEASQVF</sequence>
<feature type="transmembrane region" description="Helical" evidence="8">
    <location>
        <begin position="38"/>
        <end position="60"/>
    </location>
</feature>
<feature type="transmembrane region" description="Helical" evidence="8">
    <location>
        <begin position="323"/>
        <end position="345"/>
    </location>
</feature>
<evidence type="ECO:0000313" key="10">
    <source>
        <dbReference type="EMBL" id="GMH61659.1"/>
    </source>
</evidence>
<comment type="similarity">
    <text evidence="6">Belongs to the major facilitator superfamily. Spinster (TC 2.A.1.49) family.</text>
</comment>
<dbReference type="AlphaFoldDB" id="A0A9W7A493"/>
<dbReference type="InterPro" id="IPR036259">
    <property type="entry name" value="MFS_trans_sf"/>
</dbReference>
<feature type="transmembrane region" description="Helical" evidence="8">
    <location>
        <begin position="254"/>
        <end position="272"/>
    </location>
</feature>
<dbReference type="OrthoDB" id="440755at2759"/>
<accession>A0A9W7A493</accession>
<comment type="subcellular location">
    <subcellularLocation>
        <location evidence="1">Membrane</location>
        <topology evidence="1">Multi-pass membrane protein</topology>
    </subcellularLocation>
</comment>
<dbReference type="PANTHER" id="PTHR23505">
    <property type="entry name" value="SPINSTER"/>
    <property type="match status" value="1"/>
</dbReference>
<dbReference type="SUPFAM" id="SSF103473">
    <property type="entry name" value="MFS general substrate transporter"/>
    <property type="match status" value="1"/>
</dbReference>
<evidence type="ECO:0000256" key="2">
    <source>
        <dbReference type="ARBA" id="ARBA00022448"/>
    </source>
</evidence>
<dbReference type="Proteomes" id="UP001165082">
    <property type="component" value="Unassembled WGS sequence"/>
</dbReference>
<feature type="region of interest" description="Disordered" evidence="7">
    <location>
        <begin position="63"/>
        <end position="83"/>
    </location>
</feature>
<dbReference type="Pfam" id="PF07690">
    <property type="entry name" value="MFS_1"/>
    <property type="match status" value="2"/>
</dbReference>
<dbReference type="PANTHER" id="PTHR23505:SF79">
    <property type="entry name" value="PROTEIN SPINSTER"/>
    <property type="match status" value="1"/>
</dbReference>
<evidence type="ECO:0000256" key="3">
    <source>
        <dbReference type="ARBA" id="ARBA00022692"/>
    </source>
</evidence>
<name>A0A9W7A493_9STRA</name>
<keyword evidence="4 8" id="KW-1133">Transmembrane helix</keyword>
<gene>
    <name evidence="10" type="ORF">TrRE_jg1741</name>
</gene>
<dbReference type="InterPro" id="IPR011701">
    <property type="entry name" value="MFS"/>
</dbReference>
<dbReference type="GO" id="GO:0022857">
    <property type="term" value="F:transmembrane transporter activity"/>
    <property type="evidence" value="ECO:0007669"/>
    <property type="project" value="InterPro"/>
</dbReference>
<dbReference type="GO" id="GO:0016020">
    <property type="term" value="C:membrane"/>
    <property type="evidence" value="ECO:0007669"/>
    <property type="project" value="UniProtKB-SubCell"/>
</dbReference>
<evidence type="ECO:0000256" key="8">
    <source>
        <dbReference type="SAM" id="Phobius"/>
    </source>
</evidence>
<feature type="transmembrane region" description="Helical" evidence="8">
    <location>
        <begin position="226"/>
        <end position="248"/>
    </location>
</feature>
<feature type="compositionally biased region" description="Basic and acidic residues" evidence="7">
    <location>
        <begin position="71"/>
        <end position="83"/>
    </location>
</feature>
<evidence type="ECO:0000313" key="11">
    <source>
        <dbReference type="Proteomes" id="UP001165082"/>
    </source>
</evidence>
<evidence type="ECO:0000256" key="1">
    <source>
        <dbReference type="ARBA" id="ARBA00004141"/>
    </source>
</evidence>
<reference evidence="10" key="1">
    <citation type="submission" date="2022-07" db="EMBL/GenBank/DDBJ databases">
        <title>Genome analysis of Parmales, a sister group of diatoms, reveals the evolutionary specialization of diatoms from phago-mixotrophs to photoautotrophs.</title>
        <authorList>
            <person name="Ban H."/>
            <person name="Sato S."/>
            <person name="Yoshikawa S."/>
            <person name="Kazumasa Y."/>
            <person name="Nakamura Y."/>
            <person name="Ichinomiya M."/>
            <person name="Saitoh K."/>
            <person name="Sato N."/>
            <person name="Blanc-Mathieu R."/>
            <person name="Endo H."/>
            <person name="Kuwata A."/>
            <person name="Ogata H."/>
        </authorList>
    </citation>
    <scope>NUCLEOTIDE SEQUENCE</scope>
</reference>
<dbReference type="InterPro" id="IPR020846">
    <property type="entry name" value="MFS_dom"/>
</dbReference>
<feature type="transmembrane region" description="Helical" evidence="8">
    <location>
        <begin position="193"/>
        <end position="214"/>
    </location>
</feature>
<evidence type="ECO:0000256" key="5">
    <source>
        <dbReference type="ARBA" id="ARBA00023136"/>
    </source>
</evidence>
<feature type="transmembrane region" description="Helical" evidence="8">
    <location>
        <begin position="12"/>
        <end position="32"/>
    </location>
</feature>
<evidence type="ECO:0000256" key="6">
    <source>
        <dbReference type="ARBA" id="ARBA00024338"/>
    </source>
</evidence>
<evidence type="ECO:0000256" key="4">
    <source>
        <dbReference type="ARBA" id="ARBA00022989"/>
    </source>
</evidence>